<keyword evidence="1 5" id="KW-0963">Cytoplasm</keyword>
<accession>A0ABW5DYS3</accession>
<gene>
    <name evidence="7" type="primary">ruvX</name>
    <name evidence="7" type="ORF">ACFSM5_22055</name>
</gene>
<comment type="caution">
    <text evidence="7">The sequence shown here is derived from an EMBL/GenBank/DDBJ whole genome shotgun (WGS) entry which is preliminary data.</text>
</comment>
<keyword evidence="4 5" id="KW-0378">Hydrolase</keyword>
<dbReference type="SMART" id="SM00732">
    <property type="entry name" value="YqgFc"/>
    <property type="match status" value="1"/>
</dbReference>
<evidence type="ECO:0000256" key="5">
    <source>
        <dbReference type="HAMAP-Rule" id="MF_00651"/>
    </source>
</evidence>
<protein>
    <recommendedName>
        <fullName evidence="5">Putative pre-16S rRNA nuclease</fullName>
        <ecNumber evidence="5">3.1.-.-</ecNumber>
    </recommendedName>
</protein>
<dbReference type="Proteomes" id="UP001597295">
    <property type="component" value="Unassembled WGS sequence"/>
</dbReference>
<evidence type="ECO:0000256" key="2">
    <source>
        <dbReference type="ARBA" id="ARBA00022517"/>
    </source>
</evidence>
<evidence type="ECO:0000256" key="1">
    <source>
        <dbReference type="ARBA" id="ARBA00022490"/>
    </source>
</evidence>
<dbReference type="RefSeq" id="WP_379879122.1">
    <property type="nucleotide sequence ID" value="NZ_JBHUIP010000022.1"/>
</dbReference>
<evidence type="ECO:0000256" key="4">
    <source>
        <dbReference type="ARBA" id="ARBA00022801"/>
    </source>
</evidence>
<dbReference type="EC" id="3.1.-.-" evidence="5"/>
<dbReference type="CDD" id="cd16964">
    <property type="entry name" value="YqgF"/>
    <property type="match status" value="1"/>
</dbReference>
<name>A0ABW5DYS3_9PROT</name>
<dbReference type="Pfam" id="PF03652">
    <property type="entry name" value="RuvX"/>
    <property type="match status" value="1"/>
</dbReference>
<dbReference type="NCBIfam" id="TIGR00250">
    <property type="entry name" value="RNAse_H_YqgF"/>
    <property type="match status" value="1"/>
</dbReference>
<dbReference type="PANTHER" id="PTHR33317:SF4">
    <property type="entry name" value="POLYNUCLEOTIDYL TRANSFERASE, RIBONUCLEASE H-LIKE SUPERFAMILY PROTEIN"/>
    <property type="match status" value="1"/>
</dbReference>
<evidence type="ECO:0000313" key="8">
    <source>
        <dbReference type="Proteomes" id="UP001597295"/>
    </source>
</evidence>
<dbReference type="EMBL" id="JBHUIP010000022">
    <property type="protein sequence ID" value="MFD2265599.1"/>
    <property type="molecule type" value="Genomic_DNA"/>
</dbReference>
<keyword evidence="2 5" id="KW-0690">Ribosome biogenesis</keyword>
<evidence type="ECO:0000256" key="3">
    <source>
        <dbReference type="ARBA" id="ARBA00022722"/>
    </source>
</evidence>
<dbReference type="InterPro" id="IPR012337">
    <property type="entry name" value="RNaseH-like_sf"/>
</dbReference>
<sequence>MPLVTLPDLKEIFAKRQRLMGLDIGTKTIGLAVSDGLGMGASPMETLMRTKLGKDCEKLGKLVKDRQVGALIYGLPRNMDGSEGGSVQRIKDTAAEIDIRLKLPFFYWDERLSTVAVTRTLLEEDMSRAKRAEVVDARAAAYILQGVLDRLRHI</sequence>
<reference evidence="8" key="1">
    <citation type="journal article" date="2019" name="Int. J. Syst. Evol. Microbiol.">
        <title>The Global Catalogue of Microorganisms (GCM) 10K type strain sequencing project: providing services to taxonomists for standard genome sequencing and annotation.</title>
        <authorList>
            <consortium name="The Broad Institute Genomics Platform"/>
            <consortium name="The Broad Institute Genome Sequencing Center for Infectious Disease"/>
            <person name="Wu L."/>
            <person name="Ma J."/>
        </authorList>
    </citation>
    <scope>NUCLEOTIDE SEQUENCE [LARGE SCALE GENOMIC DNA]</scope>
    <source>
        <strain evidence="8">CGMCC 1.19062</strain>
    </source>
</reference>
<organism evidence="7 8">
    <name type="scientific">Lacibacterium aquatile</name>
    <dbReference type="NCBI Taxonomy" id="1168082"/>
    <lineage>
        <taxon>Bacteria</taxon>
        <taxon>Pseudomonadati</taxon>
        <taxon>Pseudomonadota</taxon>
        <taxon>Alphaproteobacteria</taxon>
        <taxon>Rhodospirillales</taxon>
        <taxon>Rhodospirillaceae</taxon>
    </lineage>
</organism>
<dbReference type="InterPro" id="IPR005227">
    <property type="entry name" value="YqgF"/>
</dbReference>
<dbReference type="SUPFAM" id="SSF53098">
    <property type="entry name" value="Ribonuclease H-like"/>
    <property type="match status" value="1"/>
</dbReference>
<keyword evidence="3 5" id="KW-0540">Nuclease</keyword>
<feature type="domain" description="YqgF/RNase H-like" evidence="6">
    <location>
        <begin position="17"/>
        <end position="117"/>
    </location>
</feature>
<comment type="subcellular location">
    <subcellularLocation>
        <location evidence="5">Cytoplasm</location>
    </subcellularLocation>
</comment>
<dbReference type="Gene3D" id="3.30.420.140">
    <property type="entry name" value="YqgF/RNase H-like domain"/>
    <property type="match status" value="1"/>
</dbReference>
<comment type="similarity">
    <text evidence="5">Belongs to the YqgF HJR family.</text>
</comment>
<dbReference type="PANTHER" id="PTHR33317">
    <property type="entry name" value="POLYNUCLEOTIDYL TRANSFERASE, RIBONUCLEASE H-LIKE SUPERFAMILY PROTEIN"/>
    <property type="match status" value="1"/>
</dbReference>
<evidence type="ECO:0000259" key="6">
    <source>
        <dbReference type="SMART" id="SM00732"/>
    </source>
</evidence>
<proteinExistence type="inferred from homology"/>
<dbReference type="InterPro" id="IPR006641">
    <property type="entry name" value="YqgF/RNaseH-like_dom"/>
</dbReference>
<evidence type="ECO:0000313" key="7">
    <source>
        <dbReference type="EMBL" id="MFD2265599.1"/>
    </source>
</evidence>
<dbReference type="InterPro" id="IPR037027">
    <property type="entry name" value="YqgF/RNaseH-like_dom_sf"/>
</dbReference>
<comment type="function">
    <text evidence="5">Could be a nuclease involved in processing of the 5'-end of pre-16S rRNA.</text>
</comment>
<dbReference type="HAMAP" id="MF_00651">
    <property type="entry name" value="Nuclease_YqgF"/>
    <property type="match status" value="1"/>
</dbReference>
<keyword evidence="8" id="KW-1185">Reference proteome</keyword>